<evidence type="ECO:0000313" key="3">
    <source>
        <dbReference type="Proteomes" id="UP000321085"/>
    </source>
</evidence>
<accession>A0A512BZN3</accession>
<feature type="compositionally biased region" description="Polar residues" evidence="1">
    <location>
        <begin position="353"/>
        <end position="364"/>
    </location>
</feature>
<keyword evidence="3" id="KW-1185">Reference proteome</keyword>
<proteinExistence type="predicted"/>
<dbReference type="Gene3D" id="3.40.50.1220">
    <property type="entry name" value="TPP-binding domain"/>
    <property type="match status" value="1"/>
</dbReference>
<feature type="region of interest" description="Disordered" evidence="1">
    <location>
        <begin position="353"/>
        <end position="375"/>
    </location>
</feature>
<protein>
    <submittedName>
        <fullName evidence="2">Uncharacterized protein</fullName>
    </submittedName>
</protein>
<sequence>MTGTSIRKASLRMSEAEVAIRAAPARFSWSLILYSSRWPMRFIENGPNIPDELLVARDAGDVILFCGAGVSQAEAHLPNFADLGRKVIEILGAAQDSRARTLLERTLKLGAMPGVGGLVATDRVFGLLEREFEVSDVRAAVAEAIRPLPDAKLDAHRVLLDLATSRNVTRLVTTNFDLLFEACDPTLRSSGPPNLPDPHSDRDFQGIAHLHGRVDAEYQRAQDEEFVVSSADFGRAYLSAGWATHFIQRLLSRFQILFVGYSADDPPMQYLLEGLNLRSGTRNRLYALQDGEHRSAIALWEHRGVQAIPFDSNNGFSPLWDTLQAWAEGRGTAELGMIWRYRGQNLARSTSLHTNEVRSPTSYQPVKVPGAWRGP</sequence>
<dbReference type="InterPro" id="IPR029035">
    <property type="entry name" value="DHS-like_NAD/FAD-binding_dom"/>
</dbReference>
<dbReference type="EMBL" id="BJYU01000104">
    <property type="protein sequence ID" value="GEO17408.1"/>
    <property type="molecule type" value="Genomic_DNA"/>
</dbReference>
<dbReference type="AlphaFoldDB" id="A0A512BZN3"/>
<dbReference type="Pfam" id="PF13289">
    <property type="entry name" value="SIR2_2"/>
    <property type="match status" value="1"/>
</dbReference>
<reference evidence="2 3" key="1">
    <citation type="submission" date="2019-07" db="EMBL/GenBank/DDBJ databases">
        <title>Whole genome shotgun sequence of Microvirga aerophila NBRC 106136.</title>
        <authorList>
            <person name="Hosoyama A."/>
            <person name="Uohara A."/>
            <person name="Ohji S."/>
            <person name="Ichikawa N."/>
        </authorList>
    </citation>
    <scope>NUCLEOTIDE SEQUENCE [LARGE SCALE GENOMIC DNA]</scope>
    <source>
        <strain evidence="2 3">NBRC 106136</strain>
    </source>
</reference>
<dbReference type="SUPFAM" id="SSF52467">
    <property type="entry name" value="DHS-like NAD/FAD-binding domain"/>
    <property type="match status" value="1"/>
</dbReference>
<organism evidence="2 3">
    <name type="scientific">Microvirga aerophila</name>
    <dbReference type="NCBI Taxonomy" id="670291"/>
    <lineage>
        <taxon>Bacteria</taxon>
        <taxon>Pseudomonadati</taxon>
        <taxon>Pseudomonadota</taxon>
        <taxon>Alphaproteobacteria</taxon>
        <taxon>Hyphomicrobiales</taxon>
        <taxon>Methylobacteriaceae</taxon>
        <taxon>Microvirga</taxon>
    </lineage>
</organism>
<name>A0A512BZN3_9HYPH</name>
<comment type="caution">
    <text evidence="2">The sequence shown here is derived from an EMBL/GenBank/DDBJ whole genome shotgun (WGS) entry which is preliminary data.</text>
</comment>
<evidence type="ECO:0000256" key="1">
    <source>
        <dbReference type="SAM" id="MobiDB-lite"/>
    </source>
</evidence>
<evidence type="ECO:0000313" key="2">
    <source>
        <dbReference type="EMBL" id="GEO17408.1"/>
    </source>
</evidence>
<dbReference type="Proteomes" id="UP000321085">
    <property type="component" value="Unassembled WGS sequence"/>
</dbReference>
<gene>
    <name evidence="2" type="ORF">MAE02_51040</name>
</gene>